<comment type="caution">
    <text evidence="2">The sequence shown here is derived from an EMBL/GenBank/DDBJ whole genome shotgun (WGS) entry which is preliminary data.</text>
</comment>
<accession>A0A5R9C2V5</accession>
<dbReference type="EMBL" id="VBTE01000020">
    <property type="protein sequence ID" value="TLQ07082.1"/>
    <property type="molecule type" value="Genomic_DNA"/>
</dbReference>
<dbReference type="InterPro" id="IPR003497">
    <property type="entry name" value="BRO_N_domain"/>
</dbReference>
<dbReference type="Proteomes" id="UP000307201">
    <property type="component" value="Unassembled WGS sequence"/>
</dbReference>
<proteinExistence type="predicted"/>
<dbReference type="PANTHER" id="PTHR36180:SF2">
    <property type="entry name" value="BRO FAMILY PROTEIN"/>
    <property type="match status" value="1"/>
</dbReference>
<gene>
    <name evidence="2" type="ORF">FEZ48_07460</name>
</gene>
<reference evidence="2 3" key="1">
    <citation type="submission" date="2019-05" db="EMBL/GenBank/DDBJ databases">
        <title>The metagenome of a microbial culture collection derived from dairy environment covers the genomic content of the human microbiome.</title>
        <authorList>
            <person name="Roder T."/>
            <person name="Wuthrich D."/>
            <person name="Sattari Z."/>
            <person name="Von Ah U."/>
            <person name="Bar C."/>
            <person name="Ronchi F."/>
            <person name="Macpherson A.J."/>
            <person name="Ganal-Vonarburg S.C."/>
            <person name="Bruggmann R."/>
            <person name="Vergeres G."/>
        </authorList>
    </citation>
    <scope>NUCLEOTIDE SEQUENCE [LARGE SCALE GENOMIC DNA]</scope>
    <source>
        <strain evidence="2 3">FAM 24235</strain>
    </source>
</reference>
<evidence type="ECO:0000313" key="2">
    <source>
        <dbReference type="EMBL" id="TLQ07082.1"/>
    </source>
</evidence>
<evidence type="ECO:0000313" key="3">
    <source>
        <dbReference type="Proteomes" id="UP000307201"/>
    </source>
</evidence>
<evidence type="ECO:0000259" key="1">
    <source>
        <dbReference type="PROSITE" id="PS51750"/>
    </source>
</evidence>
<name>A0A5R9C2V5_9LACT</name>
<dbReference type="PROSITE" id="PS51750">
    <property type="entry name" value="BRO_N"/>
    <property type="match status" value="1"/>
</dbReference>
<dbReference type="PANTHER" id="PTHR36180">
    <property type="entry name" value="DNA-BINDING PROTEIN-RELATED-RELATED"/>
    <property type="match status" value="1"/>
</dbReference>
<dbReference type="Pfam" id="PF02498">
    <property type="entry name" value="Bro-N"/>
    <property type="match status" value="1"/>
</dbReference>
<dbReference type="RefSeq" id="WP_138471934.1">
    <property type="nucleotide sequence ID" value="NZ_VBTE01000020.1"/>
</dbReference>
<organism evidence="2 3">
    <name type="scientific">Marinilactibacillus psychrotolerans</name>
    <dbReference type="NCBI Taxonomy" id="191770"/>
    <lineage>
        <taxon>Bacteria</taxon>
        <taxon>Bacillati</taxon>
        <taxon>Bacillota</taxon>
        <taxon>Bacilli</taxon>
        <taxon>Lactobacillales</taxon>
        <taxon>Carnobacteriaceae</taxon>
        <taxon>Marinilactibacillus</taxon>
    </lineage>
</organism>
<sequence>MKTENWNGHEIRFVSIDKEWHAIAKDVTDALGFSQAKDAIRKMPKKYLGKVYKVPTTSISKVGHETSVRSKYARKSQDMITLTEKGLYRLIMRSNKKEAEEFQDWVFEVIKTLREQTGLEGFQVFRLMDKEHQKEAMSYLSHVLKHPVRVNFIKANTIANKAVSLAHGHSKMLKKADMTPQMLVDRQKILEEIVDLMSVQDKYNLDISISQTIYNKDKQTN</sequence>
<dbReference type="OrthoDB" id="9812611at2"/>
<protein>
    <submittedName>
        <fullName evidence="2">Phage repressor protein</fullName>
    </submittedName>
</protein>
<dbReference type="SMART" id="SM01040">
    <property type="entry name" value="Bro-N"/>
    <property type="match status" value="1"/>
</dbReference>
<feature type="domain" description="Bro-N" evidence="1">
    <location>
        <begin position="1"/>
        <end position="117"/>
    </location>
</feature>
<dbReference type="AlphaFoldDB" id="A0A5R9C2V5"/>